<dbReference type="FunFam" id="1.25.40.10:FF:000797">
    <property type="entry name" value="Pentatricopeptide repeat-containing protein chloroplastic"/>
    <property type="match status" value="1"/>
</dbReference>
<gene>
    <name evidence="4" type="ORF">LIER_20819</name>
</gene>
<evidence type="ECO:0000313" key="5">
    <source>
        <dbReference type="Proteomes" id="UP001454036"/>
    </source>
</evidence>
<keyword evidence="1" id="KW-0677">Repeat</keyword>
<keyword evidence="5" id="KW-1185">Reference proteome</keyword>
<dbReference type="AlphaFoldDB" id="A0AAV3QMZ1"/>
<organism evidence="4 5">
    <name type="scientific">Lithospermum erythrorhizon</name>
    <name type="common">Purple gromwell</name>
    <name type="synonym">Lithospermum officinale var. erythrorhizon</name>
    <dbReference type="NCBI Taxonomy" id="34254"/>
    <lineage>
        <taxon>Eukaryota</taxon>
        <taxon>Viridiplantae</taxon>
        <taxon>Streptophyta</taxon>
        <taxon>Embryophyta</taxon>
        <taxon>Tracheophyta</taxon>
        <taxon>Spermatophyta</taxon>
        <taxon>Magnoliopsida</taxon>
        <taxon>eudicotyledons</taxon>
        <taxon>Gunneridae</taxon>
        <taxon>Pentapetalae</taxon>
        <taxon>asterids</taxon>
        <taxon>lamiids</taxon>
        <taxon>Boraginales</taxon>
        <taxon>Boraginaceae</taxon>
        <taxon>Boraginoideae</taxon>
        <taxon>Lithospermeae</taxon>
        <taxon>Lithospermum</taxon>
    </lineage>
</organism>
<dbReference type="InterPro" id="IPR011990">
    <property type="entry name" value="TPR-like_helical_dom_sf"/>
</dbReference>
<protein>
    <recommendedName>
        <fullName evidence="6">Pentatricopeptide repeat-containing protein</fullName>
    </recommendedName>
</protein>
<feature type="repeat" description="PPR" evidence="3">
    <location>
        <begin position="370"/>
        <end position="404"/>
    </location>
</feature>
<dbReference type="PANTHER" id="PTHR47926">
    <property type="entry name" value="PENTATRICOPEPTIDE REPEAT-CONTAINING PROTEIN"/>
    <property type="match status" value="1"/>
</dbReference>
<dbReference type="InterPro" id="IPR046848">
    <property type="entry name" value="E_motif"/>
</dbReference>
<dbReference type="GO" id="GO:0003723">
    <property type="term" value="F:RNA binding"/>
    <property type="evidence" value="ECO:0007669"/>
    <property type="project" value="InterPro"/>
</dbReference>
<feature type="repeat" description="PPR" evidence="3">
    <location>
        <begin position="102"/>
        <end position="136"/>
    </location>
</feature>
<reference evidence="4 5" key="1">
    <citation type="submission" date="2024-01" db="EMBL/GenBank/DDBJ databases">
        <title>The complete chloroplast genome sequence of Lithospermum erythrorhizon: insights into the phylogenetic relationship among Boraginaceae species and the maternal lineages of purple gromwells.</title>
        <authorList>
            <person name="Okada T."/>
            <person name="Watanabe K."/>
        </authorList>
    </citation>
    <scope>NUCLEOTIDE SEQUENCE [LARGE SCALE GENOMIC DNA]</scope>
</reference>
<dbReference type="Proteomes" id="UP001454036">
    <property type="component" value="Unassembled WGS sequence"/>
</dbReference>
<dbReference type="GO" id="GO:0009451">
    <property type="term" value="P:RNA modification"/>
    <property type="evidence" value="ECO:0007669"/>
    <property type="project" value="InterPro"/>
</dbReference>
<dbReference type="Pfam" id="PF01535">
    <property type="entry name" value="PPR"/>
    <property type="match status" value="10"/>
</dbReference>
<proteinExistence type="inferred from homology"/>
<dbReference type="PANTHER" id="PTHR47926:SF392">
    <property type="entry name" value="PENTATRICOPEPTIDE REPEAT-CONTAINING PROTEIN"/>
    <property type="match status" value="1"/>
</dbReference>
<comment type="similarity">
    <text evidence="2">Belongs to the PPR family. PCMP-E subfamily.</text>
</comment>
<dbReference type="EMBL" id="BAABME010005368">
    <property type="protein sequence ID" value="GAA0165412.1"/>
    <property type="molecule type" value="Genomic_DNA"/>
</dbReference>
<sequence length="687" mass="76435">MNIDLHHHARLLNTFKNRHDIIKGKQLHVPFLKRGVLNSCVSIANRLLQMYACCGEFSDPRKLFDEMPERNCFTWNTLIEQYMKRGEVNESLELFYSMPDKNDYSWNVVVCGLVSGGELDVARGLFDEMPRKSVKAWNSLINGYAKKGYLRMALRFFTEFLGYDRCGASCLDAFLLATVIGVCAQLRGLRLGRQIHTRIVAGEVEFDAVLKSSLVNMYGKCGDLDSASNIVKIMENPDDFSVSALISGYANCGRINDARRTFDAMSNTSVVLWNSMITGYVASNEANEALLLFMKMHKMGVMGDSSTFASVLSACAAIKILKNILQINALVCKSGYVDDVIVASALLNGYSNCDSSELACNLFSDLKVFDTVLLNSMITIYCNSGRIGDAKKIFNGMPSRSLISWNAMIVGLSQNGFPIEALNTFCEMNRLNLYLDKFSLASVISSCASISAVELGEQVFAKAIVIGIDSDDIFVTSLIDFYCKCGFTHIGRKLFDQMIKYDEVPWNSMLMGYAANGSGIEALNLFHEMLSAGIIPTDITFTAVLSVCDHCGLVEEGRKWFNAMKQDYYIDPLIEHYSCMIDLLARAGCLTEAMHLIDLMPFKADASIWSSLLRGCVAHGNKSLGKKVVEHIMDLDSKNSGAFVQLSNIFASSEDWEGSAFVRKLMRDREIMKSPGRSWFDGNILRE</sequence>
<evidence type="ECO:0000256" key="1">
    <source>
        <dbReference type="ARBA" id="ARBA00022737"/>
    </source>
</evidence>
<evidence type="ECO:0000256" key="3">
    <source>
        <dbReference type="PROSITE-ProRule" id="PRU00708"/>
    </source>
</evidence>
<evidence type="ECO:0008006" key="6">
    <source>
        <dbReference type="Google" id="ProtNLM"/>
    </source>
</evidence>
<dbReference type="FunFam" id="1.25.40.10:FF:000205">
    <property type="entry name" value="Pentatricopeptide repeat-containing protein, mitochondrial"/>
    <property type="match status" value="1"/>
</dbReference>
<dbReference type="NCBIfam" id="TIGR00756">
    <property type="entry name" value="PPR"/>
    <property type="match status" value="9"/>
</dbReference>
<name>A0AAV3QMZ1_LITER</name>
<dbReference type="InterPro" id="IPR046960">
    <property type="entry name" value="PPR_At4g14850-like_plant"/>
</dbReference>
<comment type="caution">
    <text evidence="4">The sequence shown here is derived from an EMBL/GenBank/DDBJ whole genome shotgun (WGS) entry which is preliminary data.</text>
</comment>
<dbReference type="Gene3D" id="1.25.40.10">
    <property type="entry name" value="Tetratricopeptide repeat domain"/>
    <property type="match status" value="5"/>
</dbReference>
<feature type="repeat" description="PPR" evidence="3">
    <location>
        <begin position="71"/>
        <end position="101"/>
    </location>
</feature>
<dbReference type="Pfam" id="PF13041">
    <property type="entry name" value="PPR_2"/>
    <property type="match status" value="2"/>
</dbReference>
<feature type="repeat" description="PPR" evidence="3">
    <location>
        <begin position="238"/>
        <end position="268"/>
    </location>
</feature>
<dbReference type="PROSITE" id="PS51375">
    <property type="entry name" value="PPR"/>
    <property type="match status" value="6"/>
</dbReference>
<dbReference type="InterPro" id="IPR002885">
    <property type="entry name" value="PPR_rpt"/>
</dbReference>
<feature type="repeat" description="PPR" evidence="3">
    <location>
        <begin position="502"/>
        <end position="536"/>
    </location>
</feature>
<accession>A0AAV3QMZ1</accession>
<feature type="repeat" description="PPR" evidence="3">
    <location>
        <begin position="269"/>
        <end position="303"/>
    </location>
</feature>
<dbReference type="Pfam" id="PF20431">
    <property type="entry name" value="E_motif"/>
    <property type="match status" value="1"/>
</dbReference>
<dbReference type="GO" id="GO:0005739">
    <property type="term" value="C:mitochondrion"/>
    <property type="evidence" value="ECO:0007669"/>
    <property type="project" value="UniProtKB-ARBA"/>
</dbReference>
<evidence type="ECO:0000256" key="2">
    <source>
        <dbReference type="ARBA" id="ARBA00061659"/>
    </source>
</evidence>
<evidence type="ECO:0000313" key="4">
    <source>
        <dbReference type="EMBL" id="GAA0165412.1"/>
    </source>
</evidence>